<gene>
    <name evidence="4" type="ORF">EDC90_100474</name>
</gene>
<dbReference type="Gene3D" id="3.30.2320.10">
    <property type="entry name" value="hypothetical protein PF0899 domain"/>
    <property type="match status" value="1"/>
</dbReference>
<reference evidence="4 5" key="1">
    <citation type="submission" date="2019-03" db="EMBL/GenBank/DDBJ databases">
        <title>Freshwater and sediment microbial communities from various areas in North America, analyzing microbe dynamics in response to fracking.</title>
        <authorList>
            <person name="Lamendella R."/>
        </authorList>
    </citation>
    <scope>NUCLEOTIDE SEQUENCE [LARGE SCALE GENOMIC DNA]</scope>
    <source>
        <strain evidence="4 5">175.2</strain>
    </source>
</reference>
<feature type="region of interest" description="Disordered" evidence="2">
    <location>
        <begin position="62"/>
        <end position="95"/>
    </location>
</feature>
<feature type="compositionally biased region" description="Basic and acidic residues" evidence="2">
    <location>
        <begin position="31"/>
        <end position="42"/>
    </location>
</feature>
<dbReference type="Pfam" id="PF05065">
    <property type="entry name" value="Phage_capsid"/>
    <property type="match status" value="1"/>
</dbReference>
<dbReference type="InterPro" id="IPR054612">
    <property type="entry name" value="Phage_capsid-like_C"/>
</dbReference>
<dbReference type="RefSeq" id="WP_132308857.1">
    <property type="nucleotide sequence ID" value="NZ_SMAR01000004.1"/>
</dbReference>
<dbReference type="NCBIfam" id="TIGR01554">
    <property type="entry name" value="major_cap_HK97"/>
    <property type="match status" value="1"/>
</dbReference>
<dbReference type="SUPFAM" id="SSF56563">
    <property type="entry name" value="Major capsid protein gp5"/>
    <property type="match status" value="1"/>
</dbReference>
<evidence type="ECO:0000259" key="3">
    <source>
        <dbReference type="Pfam" id="PF05065"/>
    </source>
</evidence>
<name>A0A4R3NWN5_9HYPH</name>
<organism evidence="4 5">
    <name type="scientific">Martelella mediterranea</name>
    <dbReference type="NCBI Taxonomy" id="293089"/>
    <lineage>
        <taxon>Bacteria</taxon>
        <taxon>Pseudomonadati</taxon>
        <taxon>Pseudomonadota</taxon>
        <taxon>Alphaproteobacteria</taxon>
        <taxon>Hyphomicrobiales</taxon>
        <taxon>Aurantimonadaceae</taxon>
        <taxon>Martelella</taxon>
    </lineage>
</organism>
<keyword evidence="5" id="KW-1185">Reference proteome</keyword>
<dbReference type="InterPro" id="IPR024455">
    <property type="entry name" value="Phage_capsid"/>
</dbReference>
<dbReference type="OrthoDB" id="9786516at2"/>
<proteinExistence type="predicted"/>
<feature type="domain" description="Phage capsid-like C-terminal" evidence="3">
    <location>
        <begin position="141"/>
        <end position="419"/>
    </location>
</feature>
<evidence type="ECO:0000256" key="2">
    <source>
        <dbReference type="SAM" id="MobiDB-lite"/>
    </source>
</evidence>
<comment type="caution">
    <text evidence="4">The sequence shown here is derived from an EMBL/GenBank/DDBJ whole genome shotgun (WGS) entry which is preliminary data.</text>
</comment>
<sequence length="423" mass="46823">MLQRIKELRQRQETIAEEARERLNQINDSTDEARATELEAAHDTAMAEYDKLEKQIRREERQLEIERNAEERRARNRPTGDDVETRGAGGEEPSPEYRHVFARVICGTDISDLTAEERNVLRAGAAKFENRAQTGGSNTAGGYTVPTELHGEIIQVMKAWGPMYDEEVATVMNTAGGNPIQVPTVDDTDNEADSHAEAEALKDDGSGDVEFGQKLLNAYVFNTPFVRWSFELNSDGIVNMESFLGFLIGERLGRIANRQLTVGTGTNAPNGILTASSQGLIAAASASLKFDEIMELEHSVDPAYRTSPKVRYMFNDNTLLAIRKLKDGDGNYLWQKGDVQAGIPANFNGRRYSINQAMPDIAAGAKPMLFGDFSRYFVRKVGSPVVGVMRERFWPDMGIAGLIRFDGELGDANAVKHLKMKAA</sequence>
<protein>
    <submittedName>
        <fullName evidence="4">HK97 family phage major capsid protein</fullName>
    </submittedName>
</protein>
<feature type="compositionally biased region" description="Basic and acidic residues" evidence="2">
    <location>
        <begin position="62"/>
        <end position="85"/>
    </location>
</feature>
<dbReference type="AlphaFoldDB" id="A0A4R3NWN5"/>
<evidence type="ECO:0000313" key="4">
    <source>
        <dbReference type="EMBL" id="TCT42773.1"/>
    </source>
</evidence>
<dbReference type="EMBL" id="SMAR01000004">
    <property type="protein sequence ID" value="TCT42773.1"/>
    <property type="molecule type" value="Genomic_DNA"/>
</dbReference>
<accession>A0A4R3NWN5</accession>
<feature type="region of interest" description="Disordered" evidence="2">
    <location>
        <begin position="19"/>
        <end position="50"/>
    </location>
</feature>
<dbReference type="Proteomes" id="UP000295097">
    <property type="component" value="Unassembled WGS sequence"/>
</dbReference>
<evidence type="ECO:0000256" key="1">
    <source>
        <dbReference type="ARBA" id="ARBA00004328"/>
    </source>
</evidence>
<evidence type="ECO:0000313" key="5">
    <source>
        <dbReference type="Proteomes" id="UP000295097"/>
    </source>
</evidence>
<comment type="subcellular location">
    <subcellularLocation>
        <location evidence="1">Virion</location>
    </subcellularLocation>
</comment>